<evidence type="ECO:0000259" key="5">
    <source>
        <dbReference type="Pfam" id="PF12801"/>
    </source>
</evidence>
<feature type="transmembrane region" description="Helical" evidence="4">
    <location>
        <begin position="174"/>
        <end position="196"/>
    </location>
</feature>
<evidence type="ECO:0000256" key="3">
    <source>
        <dbReference type="ARBA" id="ARBA00023136"/>
    </source>
</evidence>
<feature type="domain" description="4Fe-4S ferredoxin-type" evidence="5">
    <location>
        <begin position="184"/>
        <end position="224"/>
    </location>
</feature>
<dbReference type="InterPro" id="IPR017896">
    <property type="entry name" value="4Fe4S_Fe-S-bd"/>
</dbReference>
<comment type="subcellular location">
    <subcellularLocation>
        <location evidence="1">Cell membrane</location>
    </subcellularLocation>
</comment>
<sequence length="231" mass="26221">MDYPRRQIKWTRYAVQVAVLAICAWAGWQFYHFVLHYAHPSAPPGVRPPSVEGFLPIGGFMALKYFLLTRIIDPIHPAGFIIFAGALLTALFARKGFCSWVCPVGSLSEYAWRLGRKITGRVWRLPKWADYTLMSPKYLIMGAFFFVIGITMTPTMILMFFIQDYYKIVDVKMLMFFLDPSMLAASVVIALTATSLFVPNFWCRYLCPYGALLGLLAYASPLKVSRNPEAC</sequence>
<keyword evidence="3 4" id="KW-0472">Membrane</keyword>
<feature type="transmembrane region" description="Helical" evidence="4">
    <location>
        <begin position="75"/>
        <end position="93"/>
    </location>
</feature>
<dbReference type="InterPro" id="IPR052378">
    <property type="entry name" value="NosR_regulator"/>
</dbReference>
<dbReference type="Pfam" id="PF12801">
    <property type="entry name" value="Fer4_5"/>
    <property type="match status" value="2"/>
</dbReference>
<feature type="transmembrane region" description="Helical" evidence="4">
    <location>
        <begin position="138"/>
        <end position="162"/>
    </location>
</feature>
<reference evidence="6" key="1">
    <citation type="journal article" date="2015" name="Nature">
        <title>Complex archaea that bridge the gap between prokaryotes and eukaryotes.</title>
        <authorList>
            <person name="Spang A."/>
            <person name="Saw J.H."/>
            <person name="Jorgensen S.L."/>
            <person name="Zaremba-Niedzwiedzka K."/>
            <person name="Martijn J."/>
            <person name="Lind A.E."/>
            <person name="van Eijk R."/>
            <person name="Schleper C."/>
            <person name="Guy L."/>
            <person name="Ettema T.J."/>
        </authorList>
    </citation>
    <scope>NUCLEOTIDE SEQUENCE</scope>
</reference>
<keyword evidence="4" id="KW-0812">Transmembrane</keyword>
<keyword evidence="4" id="KW-1133">Transmembrane helix</keyword>
<feature type="non-terminal residue" evidence="6">
    <location>
        <position position="231"/>
    </location>
</feature>
<dbReference type="PANTHER" id="PTHR30224:SF4">
    <property type="entry name" value="ELECTRON TRANSPORT PROTEIN YCCM-RELATED"/>
    <property type="match status" value="1"/>
</dbReference>
<evidence type="ECO:0000256" key="1">
    <source>
        <dbReference type="ARBA" id="ARBA00004236"/>
    </source>
</evidence>
<accession>A0A0F8WTV7</accession>
<name>A0A0F8WTV7_9ZZZZ</name>
<dbReference type="AlphaFoldDB" id="A0A0F8WTV7"/>
<evidence type="ECO:0000256" key="4">
    <source>
        <dbReference type="SAM" id="Phobius"/>
    </source>
</evidence>
<feature type="domain" description="4Fe-4S ferredoxin-type" evidence="5">
    <location>
        <begin position="76"/>
        <end position="120"/>
    </location>
</feature>
<dbReference type="PANTHER" id="PTHR30224">
    <property type="entry name" value="ELECTRON TRANSPORT PROTEIN"/>
    <property type="match status" value="1"/>
</dbReference>
<dbReference type="EMBL" id="LAZR01063024">
    <property type="protein sequence ID" value="KKK60327.1"/>
    <property type="molecule type" value="Genomic_DNA"/>
</dbReference>
<organism evidence="6">
    <name type="scientific">marine sediment metagenome</name>
    <dbReference type="NCBI Taxonomy" id="412755"/>
    <lineage>
        <taxon>unclassified sequences</taxon>
        <taxon>metagenomes</taxon>
        <taxon>ecological metagenomes</taxon>
    </lineage>
</organism>
<feature type="transmembrane region" description="Helical" evidence="4">
    <location>
        <begin position="202"/>
        <end position="219"/>
    </location>
</feature>
<keyword evidence="2" id="KW-1003">Cell membrane</keyword>
<comment type="caution">
    <text evidence="6">The sequence shown here is derived from an EMBL/GenBank/DDBJ whole genome shotgun (WGS) entry which is preliminary data.</text>
</comment>
<feature type="transmembrane region" description="Helical" evidence="4">
    <location>
        <begin position="12"/>
        <end position="31"/>
    </location>
</feature>
<gene>
    <name evidence="6" type="ORF">LCGC14_3025460</name>
</gene>
<dbReference type="GO" id="GO:0005886">
    <property type="term" value="C:plasma membrane"/>
    <property type="evidence" value="ECO:0007669"/>
    <property type="project" value="UniProtKB-SubCell"/>
</dbReference>
<protein>
    <recommendedName>
        <fullName evidence="5">4Fe-4S ferredoxin-type domain-containing protein</fullName>
    </recommendedName>
</protein>
<evidence type="ECO:0000256" key="2">
    <source>
        <dbReference type="ARBA" id="ARBA00022475"/>
    </source>
</evidence>
<proteinExistence type="predicted"/>
<dbReference type="SUPFAM" id="SSF54862">
    <property type="entry name" value="4Fe-4S ferredoxins"/>
    <property type="match status" value="1"/>
</dbReference>
<evidence type="ECO:0000313" key="6">
    <source>
        <dbReference type="EMBL" id="KKK60327.1"/>
    </source>
</evidence>